<reference evidence="4 5" key="1">
    <citation type="submission" date="2024-02" db="EMBL/GenBank/DDBJ databases">
        <title>High-quality chromosome-scale genome assembly of Pensacola bahiagrass (Paspalum notatum Flugge var. saurae).</title>
        <authorList>
            <person name="Vega J.M."/>
            <person name="Podio M."/>
            <person name="Orjuela J."/>
            <person name="Siena L.A."/>
            <person name="Pessino S.C."/>
            <person name="Combes M.C."/>
            <person name="Mariac C."/>
            <person name="Albertini E."/>
            <person name="Pupilli F."/>
            <person name="Ortiz J.P.A."/>
            <person name="Leblanc O."/>
        </authorList>
    </citation>
    <scope>NUCLEOTIDE SEQUENCE [LARGE SCALE GENOMIC DNA]</scope>
    <source>
        <strain evidence="4">R1</strain>
        <tissue evidence="4">Leaf</tissue>
    </source>
</reference>
<evidence type="ECO:0000256" key="1">
    <source>
        <dbReference type="SAM" id="MobiDB-lite"/>
    </source>
</evidence>
<keyword evidence="5" id="KW-1185">Reference proteome</keyword>
<evidence type="ECO:0008006" key="6">
    <source>
        <dbReference type="Google" id="ProtNLM"/>
    </source>
</evidence>
<dbReference type="InterPro" id="IPR004332">
    <property type="entry name" value="Transposase_MuDR"/>
</dbReference>
<dbReference type="Pfam" id="PF09322">
    <property type="entry name" value="DUF1979"/>
    <property type="match status" value="1"/>
</dbReference>
<name>A0AAQ3SK03_PASNO</name>
<dbReference type="EMBL" id="CP144746">
    <property type="protein sequence ID" value="WVZ56551.1"/>
    <property type="molecule type" value="Genomic_DNA"/>
</dbReference>
<dbReference type="AlphaFoldDB" id="A0AAQ3SK03"/>
<evidence type="ECO:0000259" key="2">
    <source>
        <dbReference type="Pfam" id="PF03108"/>
    </source>
</evidence>
<accession>A0AAQ3SK03</accession>
<evidence type="ECO:0000313" key="4">
    <source>
        <dbReference type="EMBL" id="WVZ56551.1"/>
    </source>
</evidence>
<feature type="region of interest" description="Disordered" evidence="1">
    <location>
        <begin position="142"/>
        <end position="196"/>
    </location>
</feature>
<dbReference type="PANTHER" id="PTHR31973">
    <property type="entry name" value="POLYPROTEIN, PUTATIVE-RELATED"/>
    <property type="match status" value="1"/>
</dbReference>
<evidence type="ECO:0000313" key="5">
    <source>
        <dbReference type="Proteomes" id="UP001341281"/>
    </source>
</evidence>
<dbReference type="Proteomes" id="UP001341281">
    <property type="component" value="Chromosome 02"/>
</dbReference>
<organism evidence="4 5">
    <name type="scientific">Paspalum notatum var. saurae</name>
    <dbReference type="NCBI Taxonomy" id="547442"/>
    <lineage>
        <taxon>Eukaryota</taxon>
        <taxon>Viridiplantae</taxon>
        <taxon>Streptophyta</taxon>
        <taxon>Embryophyta</taxon>
        <taxon>Tracheophyta</taxon>
        <taxon>Spermatophyta</taxon>
        <taxon>Magnoliopsida</taxon>
        <taxon>Liliopsida</taxon>
        <taxon>Poales</taxon>
        <taxon>Poaceae</taxon>
        <taxon>PACMAD clade</taxon>
        <taxon>Panicoideae</taxon>
        <taxon>Andropogonodae</taxon>
        <taxon>Paspaleae</taxon>
        <taxon>Paspalinae</taxon>
        <taxon>Paspalum</taxon>
    </lineage>
</organism>
<dbReference type="Pfam" id="PF03108">
    <property type="entry name" value="DBD_Tnp_Mut"/>
    <property type="match status" value="1"/>
</dbReference>
<dbReference type="InterPro" id="IPR015401">
    <property type="entry name" value="Transposase_MuDR_N"/>
</dbReference>
<feature type="domain" description="Transposase MuDR plant" evidence="2">
    <location>
        <begin position="238"/>
        <end position="284"/>
    </location>
</feature>
<proteinExistence type="predicted"/>
<protein>
    <recommendedName>
        <fullName evidence="6">Transposase MuDR plant domain-containing protein</fullName>
    </recommendedName>
</protein>
<evidence type="ECO:0000259" key="3">
    <source>
        <dbReference type="Pfam" id="PF09322"/>
    </source>
</evidence>
<gene>
    <name evidence="4" type="ORF">U9M48_007060</name>
</gene>
<feature type="domain" description="Transposase MuDR N-terminal" evidence="3">
    <location>
        <begin position="1"/>
        <end position="57"/>
    </location>
</feature>
<sequence length="405" mass="47450">MSDKTYFQIYYGEGEIRYGQFRVDLSGFRSVTKGLDRATERPFRSVYNWFMKCFKLDDDECELRISAVTTRTSSTVYWELVTIDNTTFWKRFVDVSLRRGLPLILFVQAYEKVNVEAQSAHVYDDATVVEHVVENNVNELNEIGDDEQGEGSQTVREPMGEVDEGEEIPGLVEQMQREDTEGDVRDDDDSDHEDDRPVQVLSQWNNYDHSQLLVNEGETVPWKYSENEVSVCAIYHSKIELKEAVQRWSAKCLKKEFRVVKSSPQVYDVKCIRDDCLFRVHAYMGKYDTFWTVLRIEHHTCILEELEGQHRNLTADFVAQYMYSKIVNNSGYEVKAIINSIFQYKITYSKAYRAKQKALEMRWGTYEASYHNLPRVLNTLCERNPGSYFEIKHYNLPHDPTKHVL</sequence>
<dbReference type="PANTHER" id="PTHR31973:SF195">
    <property type="entry name" value="MUDR FAMILY TRANSPOSASE"/>
    <property type="match status" value="1"/>
</dbReference>